<feature type="transmembrane region" description="Helical" evidence="1">
    <location>
        <begin position="58"/>
        <end position="79"/>
    </location>
</feature>
<sequence>MRSQAAQFILGALIGGAGGAVFAWLHMPLAWLTGSLLAVAAARFAGLPAEGSRQARNALFGIIGIALGAYFTPATAALLTEKLPLVLVAALASLGVGAALAPLLARVGRVDMATAWFSSIPGGVADMALLADSYGGRAAPVAVTQLLRICFVVILVPNAFALFGFHAEHPWAASPLPFLPLRLLLLYCGGLAAALLLVRVGVRVGWLLGPLVVTATLTASGVPLSGVPPWLTAIAQVALGASLGTGFGREALRSLRRFLPAAILHVVALMTCCALVGMLLGLIWGESLGTMLLGTAPGGVAEMSLTAKTLGFDVALVVILHVTRIFLVSLITPLFFRVLHRRSDSGT</sequence>
<evidence type="ECO:0000313" key="2">
    <source>
        <dbReference type="EMBL" id="PZW45808.1"/>
    </source>
</evidence>
<feature type="transmembrane region" description="Helical" evidence="1">
    <location>
        <begin position="29"/>
        <end position="46"/>
    </location>
</feature>
<dbReference type="GO" id="GO:0016020">
    <property type="term" value="C:membrane"/>
    <property type="evidence" value="ECO:0007669"/>
    <property type="project" value="InterPro"/>
</dbReference>
<gene>
    <name evidence="2" type="ORF">C8P66_1105</name>
</gene>
<feature type="transmembrane region" description="Helical" evidence="1">
    <location>
        <begin position="314"/>
        <end position="336"/>
    </location>
</feature>
<keyword evidence="1" id="KW-0472">Membrane</keyword>
<dbReference type="NCBIfam" id="TIGR03082">
    <property type="entry name" value="Gneg_AbrB_dup"/>
    <property type="match status" value="2"/>
</dbReference>
<evidence type="ECO:0000313" key="3">
    <source>
        <dbReference type="Proteomes" id="UP000249688"/>
    </source>
</evidence>
<keyword evidence="1" id="KW-0812">Transmembrane</keyword>
<protein>
    <recommendedName>
        <fullName evidence="4">AbrB family transcriptional regulator</fullName>
    </recommendedName>
</protein>
<dbReference type="PIRSF" id="PIRSF038991">
    <property type="entry name" value="Protein_AbrB"/>
    <property type="match status" value="1"/>
</dbReference>
<dbReference type="AlphaFoldDB" id="A0A2W7IIH1"/>
<comment type="caution">
    <text evidence="2">The sequence shown here is derived from an EMBL/GenBank/DDBJ whole genome shotgun (WGS) entry which is preliminary data.</text>
</comment>
<dbReference type="Pfam" id="PF05145">
    <property type="entry name" value="AbrB"/>
    <property type="match status" value="1"/>
</dbReference>
<feature type="transmembrane region" description="Helical" evidence="1">
    <location>
        <begin position="205"/>
        <end position="224"/>
    </location>
</feature>
<feature type="transmembrane region" description="Helical" evidence="1">
    <location>
        <begin position="230"/>
        <end position="247"/>
    </location>
</feature>
<accession>A0A2W7IIH1</accession>
<feature type="transmembrane region" description="Helical" evidence="1">
    <location>
        <begin position="259"/>
        <end position="284"/>
    </location>
</feature>
<feature type="transmembrane region" description="Helical" evidence="1">
    <location>
        <begin position="85"/>
        <end position="105"/>
    </location>
</feature>
<reference evidence="2 3" key="1">
    <citation type="submission" date="2018-06" db="EMBL/GenBank/DDBJ databases">
        <title>Genomic Encyclopedia of Archaeal and Bacterial Type Strains, Phase II (KMG-II): from individual species to whole genera.</title>
        <authorList>
            <person name="Goeker M."/>
        </authorList>
    </citation>
    <scope>NUCLEOTIDE SEQUENCE [LARGE SCALE GENOMIC DNA]</scope>
    <source>
        <strain evidence="2 3">DSM 24525</strain>
    </source>
</reference>
<dbReference type="InterPro" id="IPR017516">
    <property type="entry name" value="AbrB_dup"/>
</dbReference>
<evidence type="ECO:0008006" key="4">
    <source>
        <dbReference type="Google" id="ProtNLM"/>
    </source>
</evidence>
<dbReference type="InterPro" id="IPR007820">
    <property type="entry name" value="AbrB_fam"/>
</dbReference>
<dbReference type="GO" id="GO:0010468">
    <property type="term" value="P:regulation of gene expression"/>
    <property type="evidence" value="ECO:0007669"/>
    <property type="project" value="InterPro"/>
</dbReference>
<feature type="transmembrane region" description="Helical" evidence="1">
    <location>
        <begin position="146"/>
        <end position="167"/>
    </location>
</feature>
<dbReference type="Proteomes" id="UP000249688">
    <property type="component" value="Unassembled WGS sequence"/>
</dbReference>
<feature type="transmembrane region" description="Helical" evidence="1">
    <location>
        <begin position="179"/>
        <end position="198"/>
    </location>
</feature>
<proteinExistence type="predicted"/>
<dbReference type="PANTHER" id="PTHR38457">
    <property type="entry name" value="REGULATOR ABRB-RELATED"/>
    <property type="match status" value="1"/>
</dbReference>
<keyword evidence="3" id="KW-1185">Reference proteome</keyword>
<dbReference type="PANTHER" id="PTHR38457:SF1">
    <property type="entry name" value="REGULATOR ABRB-RELATED"/>
    <property type="match status" value="1"/>
</dbReference>
<organism evidence="2 3">
    <name type="scientific">Humitalea rosea</name>
    <dbReference type="NCBI Taxonomy" id="990373"/>
    <lineage>
        <taxon>Bacteria</taxon>
        <taxon>Pseudomonadati</taxon>
        <taxon>Pseudomonadota</taxon>
        <taxon>Alphaproteobacteria</taxon>
        <taxon>Acetobacterales</taxon>
        <taxon>Roseomonadaceae</taxon>
        <taxon>Humitalea</taxon>
    </lineage>
</organism>
<evidence type="ECO:0000256" key="1">
    <source>
        <dbReference type="SAM" id="Phobius"/>
    </source>
</evidence>
<keyword evidence="1" id="KW-1133">Transmembrane helix</keyword>
<name>A0A2W7IIH1_9PROT</name>
<dbReference type="EMBL" id="QKYU01000010">
    <property type="protein sequence ID" value="PZW45808.1"/>
    <property type="molecule type" value="Genomic_DNA"/>
</dbReference>